<accession>A0ABX2BQD0</accession>
<dbReference type="PANTHER" id="PTHR33164">
    <property type="entry name" value="TRANSCRIPTIONAL REGULATOR, MARR FAMILY"/>
    <property type="match status" value="1"/>
</dbReference>
<name>A0ABX2BQD0_9BURK</name>
<proteinExistence type="predicted"/>
<dbReference type="InterPro" id="IPR039422">
    <property type="entry name" value="MarR/SlyA-like"/>
</dbReference>
<dbReference type="Proteomes" id="UP000652198">
    <property type="component" value="Unassembled WGS sequence"/>
</dbReference>
<organism evidence="2 3">
    <name type="scientific">Paraburkholderia solitsugae</name>
    <dbReference type="NCBI Taxonomy" id="2675748"/>
    <lineage>
        <taxon>Bacteria</taxon>
        <taxon>Pseudomonadati</taxon>
        <taxon>Pseudomonadota</taxon>
        <taxon>Betaproteobacteria</taxon>
        <taxon>Burkholderiales</taxon>
        <taxon>Burkholderiaceae</taxon>
        <taxon>Paraburkholderia</taxon>
    </lineage>
</organism>
<sequence>MSKSSIEGQGVPGITGHLQGLEINQFAPAPNVVGFRLLKLTNLLSQPFFKRIHKQHAISLNEWRAMVVLANKPGSAAQDIAEATGLIAMNVSRAVAELRKAGRISTSRDPKNHRRTLLWLTPEGERLFAEIAPYSAMKAQEFYGSLGSEELEAFSRQLERLIKKAEEMLDSDAD</sequence>
<feature type="domain" description="HTH marR-type" evidence="1">
    <location>
        <begin position="30"/>
        <end position="163"/>
    </location>
</feature>
<dbReference type="SUPFAM" id="SSF46785">
    <property type="entry name" value="Winged helix' DNA-binding domain"/>
    <property type="match status" value="1"/>
</dbReference>
<evidence type="ECO:0000313" key="3">
    <source>
        <dbReference type="Proteomes" id="UP000652198"/>
    </source>
</evidence>
<dbReference type="SMART" id="SM00347">
    <property type="entry name" value="HTH_MARR"/>
    <property type="match status" value="1"/>
</dbReference>
<comment type="caution">
    <text evidence="2">The sequence shown here is derived from an EMBL/GenBank/DDBJ whole genome shotgun (WGS) entry which is preliminary data.</text>
</comment>
<dbReference type="EMBL" id="WOEY01000067">
    <property type="protein sequence ID" value="NPT43112.1"/>
    <property type="molecule type" value="Genomic_DNA"/>
</dbReference>
<dbReference type="InterPro" id="IPR036388">
    <property type="entry name" value="WH-like_DNA-bd_sf"/>
</dbReference>
<evidence type="ECO:0000259" key="1">
    <source>
        <dbReference type="PROSITE" id="PS50995"/>
    </source>
</evidence>
<reference evidence="2 3" key="1">
    <citation type="submission" date="2019-11" db="EMBL/GenBank/DDBJ databases">
        <title>Metabolism of dissolved organic matter in forest soils.</title>
        <authorList>
            <person name="Cyle K.T."/>
            <person name="Wilhelm R.C."/>
            <person name="Martinez C.E."/>
        </authorList>
    </citation>
    <scope>NUCLEOTIDE SEQUENCE [LARGE SCALE GENOMIC DNA]</scope>
    <source>
        <strain evidence="2 3">1N</strain>
    </source>
</reference>
<evidence type="ECO:0000313" key="2">
    <source>
        <dbReference type="EMBL" id="NPT43112.1"/>
    </source>
</evidence>
<dbReference type="PANTHER" id="PTHR33164:SF43">
    <property type="entry name" value="HTH-TYPE TRANSCRIPTIONAL REPRESSOR YETL"/>
    <property type="match status" value="1"/>
</dbReference>
<gene>
    <name evidence="2" type="ORF">GNZ12_17690</name>
</gene>
<dbReference type="Pfam" id="PF12802">
    <property type="entry name" value="MarR_2"/>
    <property type="match status" value="1"/>
</dbReference>
<dbReference type="InterPro" id="IPR000835">
    <property type="entry name" value="HTH_MarR-typ"/>
</dbReference>
<dbReference type="PROSITE" id="PS50995">
    <property type="entry name" value="HTH_MARR_2"/>
    <property type="match status" value="1"/>
</dbReference>
<protein>
    <submittedName>
        <fullName evidence="2">MarR family transcriptional regulator</fullName>
    </submittedName>
</protein>
<dbReference type="RefSeq" id="WP_172312036.1">
    <property type="nucleotide sequence ID" value="NZ_WOEY01000067.1"/>
</dbReference>
<dbReference type="Gene3D" id="1.10.10.10">
    <property type="entry name" value="Winged helix-like DNA-binding domain superfamily/Winged helix DNA-binding domain"/>
    <property type="match status" value="1"/>
</dbReference>
<keyword evidence="3" id="KW-1185">Reference proteome</keyword>
<dbReference type="InterPro" id="IPR036390">
    <property type="entry name" value="WH_DNA-bd_sf"/>
</dbReference>